<keyword evidence="3" id="KW-1185">Reference proteome</keyword>
<keyword evidence="1" id="KW-0472">Membrane</keyword>
<sequence length="139" mass="16829">MLFFIQLFLLLHLERAPTREALLFEEITTSTQVKIEKPYKIFLHGFAVRSRREAKNYYKLLIMSCLAHYICVCVCVFTLYFETHKFHLLKFRYFFVKIFVEIFLFSTCPQMYFTFLNYANLFYLIVYVFPFSAQKLIMG</sequence>
<name>A0A383TZ52_9FLAO</name>
<dbReference type="AlphaFoldDB" id="A0A383TZ52"/>
<accession>A0A383TZ52</accession>
<reference evidence="2 3" key="1">
    <citation type="submission" date="2018-09" db="EMBL/GenBank/DDBJ databases">
        <authorList>
            <consortium name="Pathogen Informatics"/>
        </authorList>
    </citation>
    <scope>NUCLEOTIDE SEQUENCE [LARGE SCALE GENOMIC DNA]</scope>
    <source>
        <strain evidence="2 3">OH-22767</strain>
    </source>
</reference>
<feature type="transmembrane region" description="Helical" evidence="1">
    <location>
        <begin position="60"/>
        <end position="81"/>
    </location>
</feature>
<organism evidence="2 3">
    <name type="scientific">Candidatus Ornithobacterium hominis</name>
    <dbReference type="NCBI Taxonomy" id="2497989"/>
    <lineage>
        <taxon>Bacteria</taxon>
        <taxon>Pseudomonadati</taxon>
        <taxon>Bacteroidota</taxon>
        <taxon>Flavobacteriia</taxon>
        <taxon>Flavobacteriales</taxon>
        <taxon>Weeksellaceae</taxon>
        <taxon>Ornithobacterium</taxon>
    </lineage>
</organism>
<keyword evidence="1" id="KW-0812">Transmembrane</keyword>
<gene>
    <name evidence="2" type="ORF">SAMEA104719789_00990</name>
</gene>
<evidence type="ECO:0000313" key="3">
    <source>
        <dbReference type="Proteomes" id="UP000262142"/>
    </source>
</evidence>
<dbReference type="EMBL" id="UNSC01000004">
    <property type="protein sequence ID" value="SZD72875.1"/>
    <property type="molecule type" value="Genomic_DNA"/>
</dbReference>
<dbReference type="Proteomes" id="UP000262142">
    <property type="component" value="Unassembled WGS sequence"/>
</dbReference>
<evidence type="ECO:0000313" key="2">
    <source>
        <dbReference type="EMBL" id="SZD72875.1"/>
    </source>
</evidence>
<feature type="transmembrane region" description="Helical" evidence="1">
    <location>
        <begin position="118"/>
        <end position="137"/>
    </location>
</feature>
<protein>
    <submittedName>
        <fullName evidence="2">Uncharacterized protein</fullName>
    </submittedName>
</protein>
<evidence type="ECO:0000256" key="1">
    <source>
        <dbReference type="SAM" id="Phobius"/>
    </source>
</evidence>
<proteinExistence type="predicted"/>
<keyword evidence="1" id="KW-1133">Transmembrane helix</keyword>